<protein>
    <recommendedName>
        <fullName evidence="4">DUF373 family protein</fullName>
    </recommendedName>
</protein>
<evidence type="ECO:0000256" key="1">
    <source>
        <dbReference type="SAM" id="Phobius"/>
    </source>
</evidence>
<feature type="transmembrane region" description="Helical" evidence="1">
    <location>
        <begin position="159"/>
        <end position="179"/>
    </location>
</feature>
<evidence type="ECO:0000313" key="2">
    <source>
        <dbReference type="EMBL" id="AEM39814.1"/>
    </source>
</evidence>
<dbReference type="STRING" id="694429.Pyrfu_1961"/>
<accession>G0EDL0</accession>
<gene>
    <name evidence="2" type="ordered locus">Pyrfu_1961</name>
</gene>
<feature type="transmembrane region" description="Helical" evidence="1">
    <location>
        <begin position="286"/>
        <end position="305"/>
    </location>
</feature>
<evidence type="ECO:0000313" key="3">
    <source>
        <dbReference type="Proteomes" id="UP000001037"/>
    </source>
</evidence>
<sequence length="364" mass="39304">MRKRVLVLAVDRDDDIGRVGLNTPIVGEEAVLDAARVFGVVRPEDPDLNVLYAAVNTARSLRAQGFEPIVAVVAGDALDPVKADLRIREQVENIVREHNIEGIVLVADGREDEEVIPVLQGIAPILSVRRVVVEQLRGVEETYILIGRYLKKALIEPRFARVFLGYPGVLITGFAILAMLGLLRYAFTALLLIAGVLMIIRGFGLEERMIEIWARNPIMTLASLIATVSIAAAIGIAYYTLQAMYSKPMHYVLAEILASSAPLIGLAGISVVAARIVSKMLGRDIAVINELVSLLLVIMIVVILYQLSATLRSLTATPTPMELALAIVSSGAMLTVLIGIALIALLRFIGELVTHRTSSPSSSS</sequence>
<proteinExistence type="predicted"/>
<keyword evidence="1" id="KW-0472">Membrane</keyword>
<dbReference type="Proteomes" id="UP000001037">
    <property type="component" value="Chromosome"/>
</dbReference>
<dbReference type="Pfam" id="PF04123">
    <property type="entry name" value="DUF373"/>
    <property type="match status" value="1"/>
</dbReference>
<feature type="transmembrane region" description="Helical" evidence="1">
    <location>
        <begin position="325"/>
        <end position="349"/>
    </location>
</feature>
<dbReference type="EMBL" id="CP002838">
    <property type="protein sequence ID" value="AEM39814.1"/>
    <property type="molecule type" value="Genomic_DNA"/>
</dbReference>
<dbReference type="InterPro" id="IPR007254">
    <property type="entry name" value="DUF373"/>
</dbReference>
<reference evidence="2 3" key="1">
    <citation type="journal article" date="2011" name="Stand. Genomic Sci.">
        <title>Complete genome sequence of the hyperthermophilic chemolithoautotroph Pyrolobus fumarii type strain (1A).</title>
        <authorList>
            <person name="Anderson I."/>
            <person name="Goker M."/>
            <person name="Nolan M."/>
            <person name="Lucas S."/>
            <person name="Hammon N."/>
            <person name="Deshpande S."/>
            <person name="Cheng J.F."/>
            <person name="Tapia R."/>
            <person name="Han C."/>
            <person name="Goodwin L."/>
            <person name="Pitluck S."/>
            <person name="Huntemann M."/>
            <person name="Liolios K."/>
            <person name="Ivanova N."/>
            <person name="Pagani I."/>
            <person name="Mavromatis K."/>
            <person name="Ovchinikova G."/>
            <person name="Pati A."/>
            <person name="Chen A."/>
            <person name="Palaniappan K."/>
            <person name="Land M."/>
            <person name="Hauser L."/>
            <person name="Brambilla E.M."/>
            <person name="Huber H."/>
            <person name="Yasawong M."/>
            <person name="Rohde M."/>
            <person name="Spring S."/>
            <person name="Abt B."/>
            <person name="Sikorski J."/>
            <person name="Wirth R."/>
            <person name="Detter J.C."/>
            <person name="Woyke T."/>
            <person name="Bristow J."/>
            <person name="Eisen J.A."/>
            <person name="Markowitz V."/>
            <person name="Hugenholtz P."/>
            <person name="Kyrpides N.C."/>
            <person name="Klenk H.P."/>
            <person name="Lapidus A."/>
        </authorList>
    </citation>
    <scope>NUCLEOTIDE SEQUENCE [LARGE SCALE GENOMIC DNA]</scope>
    <source>
        <strain evidence="3">DSM 11204 / 1A</strain>
    </source>
</reference>
<feature type="transmembrane region" description="Helical" evidence="1">
    <location>
        <begin position="251"/>
        <end position="274"/>
    </location>
</feature>
<keyword evidence="3" id="KW-1185">Reference proteome</keyword>
<name>G0EDL0_PYRF1</name>
<feature type="transmembrane region" description="Helical" evidence="1">
    <location>
        <begin position="217"/>
        <end position="239"/>
    </location>
</feature>
<dbReference type="HOGENOM" id="CLU_048986_0_0_2"/>
<dbReference type="RefSeq" id="WP_014027491.1">
    <property type="nucleotide sequence ID" value="NC_015931.1"/>
</dbReference>
<keyword evidence="1" id="KW-1133">Transmembrane helix</keyword>
<dbReference type="eggNOG" id="arCOG04151">
    <property type="taxonomic scope" value="Archaea"/>
</dbReference>
<dbReference type="OrthoDB" id="15364at2157"/>
<organism evidence="2 3">
    <name type="scientific">Pyrolobus fumarii (strain DSM 11204 / 1A)</name>
    <dbReference type="NCBI Taxonomy" id="694429"/>
    <lineage>
        <taxon>Archaea</taxon>
        <taxon>Thermoproteota</taxon>
        <taxon>Thermoprotei</taxon>
        <taxon>Desulfurococcales</taxon>
        <taxon>Pyrodictiaceae</taxon>
        <taxon>Pyrolobus</taxon>
    </lineage>
</organism>
<evidence type="ECO:0008006" key="4">
    <source>
        <dbReference type="Google" id="ProtNLM"/>
    </source>
</evidence>
<dbReference type="AlphaFoldDB" id="G0EDL0"/>
<dbReference type="PANTHER" id="PTHR38815:SF1">
    <property type="entry name" value="DUF373 FAMILY PROTEIN"/>
    <property type="match status" value="1"/>
</dbReference>
<dbReference type="PANTHER" id="PTHR38815">
    <property type="entry name" value="HYPOTHETICAL MEMBRANE PROTEIN, CONSERVED, DUF373 FAMILY"/>
    <property type="match status" value="1"/>
</dbReference>
<dbReference type="InParanoid" id="G0EDL0"/>
<dbReference type="KEGG" id="pfm:Pyrfu_1961"/>
<keyword evidence="1" id="KW-0812">Transmembrane</keyword>
<feature type="transmembrane region" description="Helical" evidence="1">
    <location>
        <begin position="185"/>
        <end position="205"/>
    </location>
</feature>
<dbReference type="GeneID" id="11138301"/>